<dbReference type="PANTHER" id="PTHR19143:SF327">
    <property type="entry name" value="FI21813P1-RELATED"/>
    <property type="match status" value="1"/>
</dbReference>
<evidence type="ECO:0000256" key="2">
    <source>
        <dbReference type="ARBA" id="ARBA00023157"/>
    </source>
</evidence>
<evidence type="ECO:0000259" key="5">
    <source>
        <dbReference type="PROSITE" id="PS51406"/>
    </source>
</evidence>
<dbReference type="InterPro" id="IPR000742">
    <property type="entry name" value="EGF"/>
</dbReference>
<dbReference type="Pfam" id="PF12947">
    <property type="entry name" value="EGF_3"/>
    <property type="match status" value="1"/>
</dbReference>
<dbReference type="OrthoDB" id="6275059at2759"/>
<dbReference type="GO" id="GO:0005615">
    <property type="term" value="C:extracellular space"/>
    <property type="evidence" value="ECO:0007669"/>
    <property type="project" value="TreeGrafter"/>
</dbReference>
<evidence type="ECO:0000313" key="7">
    <source>
        <dbReference type="Proteomes" id="UP000230750"/>
    </source>
</evidence>
<organism evidence="6 7">
    <name type="scientific">Stichopus japonicus</name>
    <name type="common">Sea cucumber</name>
    <dbReference type="NCBI Taxonomy" id="307972"/>
    <lineage>
        <taxon>Eukaryota</taxon>
        <taxon>Metazoa</taxon>
        <taxon>Echinodermata</taxon>
        <taxon>Eleutherozoa</taxon>
        <taxon>Echinozoa</taxon>
        <taxon>Holothuroidea</taxon>
        <taxon>Aspidochirotacea</taxon>
        <taxon>Aspidochirotida</taxon>
        <taxon>Stichopodidae</taxon>
        <taxon>Apostichopus</taxon>
    </lineage>
</organism>
<feature type="domain" description="EGF-like" evidence="4">
    <location>
        <begin position="29"/>
        <end position="67"/>
    </location>
</feature>
<comment type="caution">
    <text evidence="6">The sequence shown here is derived from an EMBL/GenBank/DDBJ whole genome shotgun (WGS) entry which is preliminary data.</text>
</comment>
<dbReference type="Gene3D" id="3.90.215.10">
    <property type="entry name" value="Gamma Fibrinogen, chain A, domain 1"/>
    <property type="match status" value="1"/>
</dbReference>
<evidence type="ECO:0008006" key="8">
    <source>
        <dbReference type="Google" id="ProtNLM"/>
    </source>
</evidence>
<dbReference type="SMART" id="SM00186">
    <property type="entry name" value="FBG"/>
    <property type="match status" value="1"/>
</dbReference>
<dbReference type="InterPro" id="IPR014716">
    <property type="entry name" value="Fibrinogen_a/b/g_C_1"/>
</dbReference>
<dbReference type="PROSITE" id="PS51406">
    <property type="entry name" value="FIBRINOGEN_C_2"/>
    <property type="match status" value="1"/>
</dbReference>
<reference evidence="6 7" key="1">
    <citation type="journal article" date="2017" name="PLoS Biol.">
        <title>The sea cucumber genome provides insights into morphological evolution and visceral regeneration.</title>
        <authorList>
            <person name="Zhang X."/>
            <person name="Sun L."/>
            <person name="Yuan J."/>
            <person name="Sun Y."/>
            <person name="Gao Y."/>
            <person name="Zhang L."/>
            <person name="Li S."/>
            <person name="Dai H."/>
            <person name="Hamel J.F."/>
            <person name="Liu C."/>
            <person name="Yu Y."/>
            <person name="Liu S."/>
            <person name="Lin W."/>
            <person name="Guo K."/>
            <person name="Jin S."/>
            <person name="Xu P."/>
            <person name="Storey K.B."/>
            <person name="Huan P."/>
            <person name="Zhang T."/>
            <person name="Zhou Y."/>
            <person name="Zhang J."/>
            <person name="Lin C."/>
            <person name="Li X."/>
            <person name="Xing L."/>
            <person name="Huo D."/>
            <person name="Sun M."/>
            <person name="Wang L."/>
            <person name="Mercier A."/>
            <person name="Li F."/>
            <person name="Yang H."/>
            <person name="Xiang J."/>
        </authorList>
    </citation>
    <scope>NUCLEOTIDE SEQUENCE [LARGE SCALE GENOMIC DNA]</scope>
    <source>
        <strain evidence="6">Shaxun</strain>
        <tissue evidence="6">Muscle</tissue>
    </source>
</reference>
<name>A0A2G8LBL7_STIJA</name>
<keyword evidence="1 3" id="KW-0245">EGF-like domain</keyword>
<dbReference type="InterPro" id="IPR024731">
    <property type="entry name" value="NELL2-like_EGF"/>
</dbReference>
<accession>A0A2G8LBL7</accession>
<dbReference type="PANTHER" id="PTHR19143">
    <property type="entry name" value="FIBRINOGEN/TENASCIN/ANGIOPOEITIN"/>
    <property type="match status" value="1"/>
</dbReference>
<dbReference type="InterPro" id="IPR002181">
    <property type="entry name" value="Fibrinogen_a/b/g_C_dom"/>
</dbReference>
<evidence type="ECO:0000259" key="4">
    <source>
        <dbReference type="PROSITE" id="PS50026"/>
    </source>
</evidence>
<evidence type="ECO:0000256" key="1">
    <source>
        <dbReference type="ARBA" id="ARBA00022536"/>
    </source>
</evidence>
<feature type="domain" description="Fibrinogen C-terminal" evidence="5">
    <location>
        <begin position="63"/>
        <end position="196"/>
    </location>
</feature>
<keyword evidence="7" id="KW-1185">Reference proteome</keyword>
<keyword evidence="2" id="KW-1015">Disulfide bond</keyword>
<dbReference type="Proteomes" id="UP000230750">
    <property type="component" value="Unassembled WGS sequence"/>
</dbReference>
<dbReference type="EMBL" id="MRZV01000139">
    <property type="protein sequence ID" value="PIK57560.1"/>
    <property type="molecule type" value="Genomic_DNA"/>
</dbReference>
<evidence type="ECO:0000256" key="3">
    <source>
        <dbReference type="PROSITE-ProRule" id="PRU00076"/>
    </source>
</evidence>
<dbReference type="AlphaFoldDB" id="A0A2G8LBL7"/>
<feature type="non-terminal residue" evidence="6">
    <location>
        <position position="196"/>
    </location>
</feature>
<proteinExistence type="predicted"/>
<protein>
    <recommendedName>
        <fullName evidence="8">Fibrinogen C-terminal domain-containing protein</fullName>
    </recommendedName>
</protein>
<dbReference type="PROSITE" id="PS50026">
    <property type="entry name" value="EGF_3"/>
    <property type="match status" value="1"/>
</dbReference>
<dbReference type="Gene3D" id="2.10.25.10">
    <property type="entry name" value="Laminin"/>
    <property type="match status" value="1"/>
</dbReference>
<dbReference type="SUPFAM" id="SSF56496">
    <property type="entry name" value="Fibrinogen C-terminal domain-like"/>
    <property type="match status" value="1"/>
</dbReference>
<dbReference type="InterPro" id="IPR050373">
    <property type="entry name" value="Fibrinogen_C-term_domain"/>
</dbReference>
<comment type="caution">
    <text evidence="3">Lacks conserved residue(s) required for the propagation of feature annotation.</text>
</comment>
<dbReference type="InterPro" id="IPR036056">
    <property type="entry name" value="Fibrinogen-like_C"/>
</dbReference>
<sequence length="196" mass="22298">MLVFLNISAQNGSSHVNLNCTRLCTCVNDVLHCEEYSCSNNATCQNQGQSSYCECKESYWGNGTTCQVLTNCMDVYHGLSTEDGIYSISPPSWPHEPFQVYCKDGWMLLQKRVGGSVSFYETWNNYRDGFGDLNSSFWLGNEKLHVISAQSDHQLRIDIWFNNTNDDSSYLHYNLFRVSSEATQYEITLGSYTGSF</sequence>
<evidence type="ECO:0000313" key="6">
    <source>
        <dbReference type="EMBL" id="PIK57560.1"/>
    </source>
</evidence>
<gene>
    <name evidence="6" type="ORF">BSL78_05551</name>
</gene>
<dbReference type="Pfam" id="PF00147">
    <property type="entry name" value="Fibrinogen_C"/>
    <property type="match status" value="1"/>
</dbReference>